<dbReference type="EMBL" id="GBXM01109087">
    <property type="protein sequence ID" value="JAG99489.1"/>
    <property type="molecule type" value="Transcribed_RNA"/>
</dbReference>
<name>A0A0E9P5Y6_ANGAN</name>
<proteinExistence type="predicted"/>
<sequence>MCKLTGINGCPRGILIVGFCGRTGVRIMTVQSFRR</sequence>
<reference evidence="1" key="1">
    <citation type="submission" date="2014-11" db="EMBL/GenBank/DDBJ databases">
        <authorList>
            <person name="Amaro Gonzalez C."/>
        </authorList>
    </citation>
    <scope>NUCLEOTIDE SEQUENCE</scope>
</reference>
<evidence type="ECO:0000313" key="1">
    <source>
        <dbReference type="EMBL" id="JAG99489.1"/>
    </source>
</evidence>
<dbReference type="AlphaFoldDB" id="A0A0E9P5Y6"/>
<organism evidence="1">
    <name type="scientific">Anguilla anguilla</name>
    <name type="common">European freshwater eel</name>
    <name type="synonym">Muraena anguilla</name>
    <dbReference type="NCBI Taxonomy" id="7936"/>
    <lineage>
        <taxon>Eukaryota</taxon>
        <taxon>Metazoa</taxon>
        <taxon>Chordata</taxon>
        <taxon>Craniata</taxon>
        <taxon>Vertebrata</taxon>
        <taxon>Euteleostomi</taxon>
        <taxon>Actinopterygii</taxon>
        <taxon>Neopterygii</taxon>
        <taxon>Teleostei</taxon>
        <taxon>Anguilliformes</taxon>
        <taxon>Anguillidae</taxon>
        <taxon>Anguilla</taxon>
    </lineage>
</organism>
<reference evidence="1" key="2">
    <citation type="journal article" date="2015" name="Fish Shellfish Immunol.">
        <title>Early steps in the European eel (Anguilla anguilla)-Vibrio vulnificus interaction in the gills: Role of the RtxA13 toxin.</title>
        <authorList>
            <person name="Callol A."/>
            <person name="Pajuelo D."/>
            <person name="Ebbesson L."/>
            <person name="Teles M."/>
            <person name="MacKenzie S."/>
            <person name="Amaro C."/>
        </authorList>
    </citation>
    <scope>NUCLEOTIDE SEQUENCE</scope>
</reference>
<protein>
    <submittedName>
        <fullName evidence="1">Uncharacterized protein</fullName>
    </submittedName>
</protein>
<accession>A0A0E9P5Y6</accession>